<dbReference type="EMBL" id="APVH01000015">
    <property type="protein sequence ID" value="EPX83645.1"/>
    <property type="molecule type" value="Genomic_DNA"/>
</dbReference>
<protein>
    <submittedName>
        <fullName evidence="2">Uncharacterized protein</fullName>
    </submittedName>
</protein>
<keyword evidence="3" id="KW-1185">Reference proteome</keyword>
<feature type="region of interest" description="Disordered" evidence="1">
    <location>
        <begin position="21"/>
        <end position="60"/>
    </location>
</feature>
<dbReference type="RefSeq" id="WP_020040319.1">
    <property type="nucleotide sequence ID" value="NZ_KE557274.1"/>
</dbReference>
<organism evidence="2 3">
    <name type="scientific">Salipiger mucosus DSM 16094</name>
    <dbReference type="NCBI Taxonomy" id="1123237"/>
    <lineage>
        <taxon>Bacteria</taxon>
        <taxon>Pseudomonadati</taxon>
        <taxon>Pseudomonadota</taxon>
        <taxon>Alphaproteobacteria</taxon>
        <taxon>Rhodobacterales</taxon>
        <taxon>Roseobacteraceae</taxon>
        <taxon>Salipiger</taxon>
    </lineage>
</organism>
<dbReference type="Proteomes" id="UP000015347">
    <property type="component" value="Unassembled WGS sequence"/>
</dbReference>
<evidence type="ECO:0000313" key="2">
    <source>
        <dbReference type="EMBL" id="EPX83645.1"/>
    </source>
</evidence>
<comment type="caution">
    <text evidence="2">The sequence shown here is derived from an EMBL/GenBank/DDBJ whole genome shotgun (WGS) entry which is preliminary data.</text>
</comment>
<evidence type="ECO:0000313" key="3">
    <source>
        <dbReference type="Proteomes" id="UP000015347"/>
    </source>
</evidence>
<feature type="compositionally biased region" description="Basic residues" evidence="1">
    <location>
        <begin position="46"/>
        <end position="60"/>
    </location>
</feature>
<gene>
    <name evidence="2" type="ORF">Salmuc_02254</name>
</gene>
<evidence type="ECO:0000256" key="1">
    <source>
        <dbReference type="SAM" id="MobiDB-lite"/>
    </source>
</evidence>
<reference evidence="3" key="1">
    <citation type="journal article" date="2014" name="Stand. Genomic Sci.">
        <title>Genome sequence of the exopolysaccharide-producing Salipiger mucosus type strain (DSM 16094(T)), a moderately halophilic member of the Roseobacter clade.</title>
        <authorList>
            <person name="Riedel T."/>
            <person name="Spring S."/>
            <person name="Fiebig A."/>
            <person name="Petersen J."/>
            <person name="Kyrpides N.C."/>
            <person name="Goker M."/>
            <person name="Klenk H.P."/>
        </authorList>
    </citation>
    <scope>NUCLEOTIDE SEQUENCE [LARGE SCALE GENOMIC DNA]</scope>
    <source>
        <strain evidence="3">DSM 16094</strain>
    </source>
</reference>
<dbReference type="HOGENOM" id="CLU_196840_1_1_5"/>
<dbReference type="AlphaFoldDB" id="S9S0B0"/>
<sequence>MSIFNTISRMVVRRAVGRGMNAGIDKTMGPGRRGADAPLTPEERRQRQRARKQAKTAKKAARVARRFIKF</sequence>
<name>S9S0B0_9RHOB</name>
<accession>S9S0B0</accession>
<proteinExistence type="predicted"/>